<dbReference type="Proteomes" id="UP000720189">
    <property type="component" value="Unassembled WGS sequence"/>
</dbReference>
<evidence type="ECO:0000256" key="1">
    <source>
        <dbReference type="SAM" id="MobiDB-lite"/>
    </source>
</evidence>
<evidence type="ECO:0000313" key="3">
    <source>
        <dbReference type="Proteomes" id="UP000720189"/>
    </source>
</evidence>
<protein>
    <submittedName>
        <fullName evidence="2">Uncharacterized protein</fullName>
    </submittedName>
</protein>
<feature type="region of interest" description="Disordered" evidence="1">
    <location>
        <begin position="24"/>
        <end position="57"/>
    </location>
</feature>
<accession>A0A9P9H2P2</accession>
<proteinExistence type="predicted"/>
<name>A0A9P9H2P2_FUSRE</name>
<dbReference type="RefSeq" id="XP_046048879.1">
    <property type="nucleotide sequence ID" value="XM_046193028.1"/>
</dbReference>
<evidence type="ECO:0000313" key="2">
    <source>
        <dbReference type="EMBL" id="KAH7249084.1"/>
    </source>
</evidence>
<dbReference type="GeneID" id="70222982"/>
<gene>
    <name evidence="2" type="ORF">BKA55DRAFT_570891</name>
</gene>
<dbReference type="EMBL" id="JAGMUX010000009">
    <property type="protein sequence ID" value="KAH7249084.1"/>
    <property type="molecule type" value="Genomic_DNA"/>
</dbReference>
<sequence length="57" mass="6065">MQFALWSIADSAPCRVTSLPLGSCGSASNETQPPYSCRTQRPPPFANPTNPHSSCKA</sequence>
<keyword evidence="3" id="KW-1185">Reference proteome</keyword>
<feature type="compositionally biased region" description="Polar residues" evidence="1">
    <location>
        <begin position="25"/>
        <end position="39"/>
    </location>
</feature>
<reference evidence="2" key="1">
    <citation type="journal article" date="2021" name="Nat. Commun.">
        <title>Genetic determinants of endophytism in the Arabidopsis root mycobiome.</title>
        <authorList>
            <person name="Mesny F."/>
            <person name="Miyauchi S."/>
            <person name="Thiergart T."/>
            <person name="Pickel B."/>
            <person name="Atanasova L."/>
            <person name="Karlsson M."/>
            <person name="Huettel B."/>
            <person name="Barry K.W."/>
            <person name="Haridas S."/>
            <person name="Chen C."/>
            <person name="Bauer D."/>
            <person name="Andreopoulos W."/>
            <person name="Pangilinan J."/>
            <person name="LaButti K."/>
            <person name="Riley R."/>
            <person name="Lipzen A."/>
            <person name="Clum A."/>
            <person name="Drula E."/>
            <person name="Henrissat B."/>
            <person name="Kohler A."/>
            <person name="Grigoriev I.V."/>
            <person name="Martin F.M."/>
            <person name="Hacquard S."/>
        </authorList>
    </citation>
    <scope>NUCLEOTIDE SEQUENCE</scope>
    <source>
        <strain evidence="2">MPI-CAGE-AT-0023</strain>
    </source>
</reference>
<organism evidence="2 3">
    <name type="scientific">Fusarium redolens</name>
    <dbReference type="NCBI Taxonomy" id="48865"/>
    <lineage>
        <taxon>Eukaryota</taxon>
        <taxon>Fungi</taxon>
        <taxon>Dikarya</taxon>
        <taxon>Ascomycota</taxon>
        <taxon>Pezizomycotina</taxon>
        <taxon>Sordariomycetes</taxon>
        <taxon>Hypocreomycetidae</taxon>
        <taxon>Hypocreales</taxon>
        <taxon>Nectriaceae</taxon>
        <taxon>Fusarium</taxon>
        <taxon>Fusarium redolens species complex</taxon>
    </lineage>
</organism>
<dbReference type="AlphaFoldDB" id="A0A9P9H2P2"/>
<feature type="compositionally biased region" description="Polar residues" evidence="1">
    <location>
        <begin position="47"/>
        <end position="57"/>
    </location>
</feature>
<comment type="caution">
    <text evidence="2">The sequence shown here is derived from an EMBL/GenBank/DDBJ whole genome shotgun (WGS) entry which is preliminary data.</text>
</comment>